<dbReference type="InterPro" id="IPR019885">
    <property type="entry name" value="Tscrpt_reg_HTH_AsnC-type_CS"/>
</dbReference>
<accession>A0A840UDN2</accession>
<evidence type="ECO:0000256" key="2">
    <source>
        <dbReference type="ARBA" id="ARBA00023444"/>
    </source>
</evidence>
<evidence type="ECO:0000256" key="4">
    <source>
        <dbReference type="ARBA" id="ARBA00023471"/>
    </source>
</evidence>
<dbReference type="InterPro" id="IPR019888">
    <property type="entry name" value="Tscrpt_reg_AsnC-like"/>
</dbReference>
<dbReference type="InterPro" id="IPR011008">
    <property type="entry name" value="Dimeric_a/b-barrel"/>
</dbReference>
<dbReference type="InterPro" id="IPR040523">
    <property type="entry name" value="AsnC_trans_reg2"/>
</dbReference>
<proteinExistence type="inferred from homology"/>
<dbReference type="PROSITE" id="PS00519">
    <property type="entry name" value="HTH_ASNC_1"/>
    <property type="match status" value="1"/>
</dbReference>
<dbReference type="Proteomes" id="UP000559117">
    <property type="component" value="Unassembled WGS sequence"/>
</dbReference>
<sequence>MLTLSDKKILNAIQTNLPLTPQPFADLGKIIGLSEQEVIERLNKLKQAGYIRRVGPFFDSAKLGYSGTLVALKVKEGYMKQVASAINNYEGATHNYERKGKYNLWFTLLTHSEQDRDEILSNVRKLPGVEAAMNLVSRKKYKVNVKFNLK</sequence>
<protein>
    <recommendedName>
        <fullName evidence="4">siroheme decarboxylase</fullName>
        <ecNumber evidence="4">4.1.1.111</ecNumber>
    </recommendedName>
</protein>
<dbReference type="SUPFAM" id="SSF46785">
    <property type="entry name" value="Winged helix' DNA-binding domain"/>
    <property type="match status" value="1"/>
</dbReference>
<organism evidence="8 9">
    <name type="scientific">Pectinatus brassicae</name>
    <dbReference type="NCBI Taxonomy" id="862415"/>
    <lineage>
        <taxon>Bacteria</taxon>
        <taxon>Bacillati</taxon>
        <taxon>Bacillota</taxon>
        <taxon>Negativicutes</taxon>
        <taxon>Selenomonadales</taxon>
        <taxon>Selenomonadaceae</taxon>
        <taxon>Pectinatus</taxon>
    </lineage>
</organism>
<evidence type="ECO:0000259" key="7">
    <source>
        <dbReference type="Pfam" id="PF22451"/>
    </source>
</evidence>
<evidence type="ECO:0000313" key="8">
    <source>
        <dbReference type="EMBL" id="MBB5335831.1"/>
    </source>
</evidence>
<keyword evidence="1" id="KW-0456">Lyase</keyword>
<dbReference type="Gene3D" id="3.30.70.3460">
    <property type="match status" value="1"/>
</dbReference>
<evidence type="ECO:0000259" key="6">
    <source>
        <dbReference type="Pfam" id="PF17805"/>
    </source>
</evidence>
<name>A0A840UDN2_9FIRM</name>
<gene>
    <name evidence="8" type="ORF">HNR32_000965</name>
</gene>
<dbReference type="InterPro" id="IPR050684">
    <property type="entry name" value="HTH-Siroheme_Decarb"/>
</dbReference>
<feature type="domain" description="Siroheme decarboxylase NirL-like HTH" evidence="7">
    <location>
        <begin position="6"/>
        <end position="52"/>
    </location>
</feature>
<dbReference type="GO" id="GO:0003677">
    <property type="term" value="F:DNA binding"/>
    <property type="evidence" value="ECO:0007669"/>
    <property type="project" value="UniProtKB-KW"/>
</dbReference>
<dbReference type="PANTHER" id="PTHR43413">
    <property type="entry name" value="TRANSCRIPTIONAL REGULATOR, ASNC FAMILY"/>
    <property type="match status" value="1"/>
</dbReference>
<dbReference type="InterPro" id="IPR036388">
    <property type="entry name" value="WH-like_DNA-bd_sf"/>
</dbReference>
<dbReference type="Pfam" id="PF17805">
    <property type="entry name" value="AsnC_trans_reg2"/>
    <property type="match status" value="1"/>
</dbReference>
<dbReference type="Gene3D" id="1.10.10.10">
    <property type="entry name" value="Winged helix-like DNA-binding domain superfamily/Winged helix DNA-binding domain"/>
    <property type="match status" value="1"/>
</dbReference>
<dbReference type="Pfam" id="PF22451">
    <property type="entry name" value="NirdL-like_HTH"/>
    <property type="match status" value="1"/>
</dbReference>
<dbReference type="SMART" id="SM00344">
    <property type="entry name" value="HTH_ASNC"/>
    <property type="match status" value="1"/>
</dbReference>
<comment type="similarity">
    <text evidence="3">Belongs to the Ahb/Nir family.</text>
</comment>
<dbReference type="InterPro" id="IPR036390">
    <property type="entry name" value="WH_DNA-bd_sf"/>
</dbReference>
<comment type="caution">
    <text evidence="8">The sequence shown here is derived from an EMBL/GenBank/DDBJ whole genome shotgun (WGS) entry which is preliminary data.</text>
</comment>
<keyword evidence="9" id="KW-1185">Reference proteome</keyword>
<dbReference type="GO" id="GO:0016829">
    <property type="term" value="F:lyase activity"/>
    <property type="evidence" value="ECO:0007669"/>
    <property type="project" value="UniProtKB-KW"/>
</dbReference>
<reference evidence="8 9" key="1">
    <citation type="submission" date="2020-08" db="EMBL/GenBank/DDBJ databases">
        <title>Genomic Encyclopedia of Type Strains, Phase IV (KMG-IV): sequencing the most valuable type-strain genomes for metagenomic binning, comparative biology and taxonomic classification.</title>
        <authorList>
            <person name="Goeker M."/>
        </authorList>
    </citation>
    <scope>NUCLEOTIDE SEQUENCE [LARGE SCALE GENOMIC DNA]</scope>
    <source>
        <strain evidence="8 9">DSM 24661</strain>
    </source>
</reference>
<dbReference type="RefSeq" id="WP_183860197.1">
    <property type="nucleotide sequence ID" value="NZ_JACHFH010000009.1"/>
</dbReference>
<dbReference type="AlphaFoldDB" id="A0A840UDN2"/>
<evidence type="ECO:0000256" key="3">
    <source>
        <dbReference type="ARBA" id="ARBA00023457"/>
    </source>
</evidence>
<feature type="domain" description="Siroheme decarboxylase AsnC-like ligand binding" evidence="6">
    <location>
        <begin position="62"/>
        <end position="142"/>
    </location>
</feature>
<evidence type="ECO:0000256" key="1">
    <source>
        <dbReference type="ARBA" id="ARBA00023239"/>
    </source>
</evidence>
<keyword evidence="8" id="KW-0238">DNA-binding</keyword>
<comment type="pathway">
    <text evidence="2">Porphyrin-containing compound metabolism.</text>
</comment>
<evidence type="ECO:0000313" key="9">
    <source>
        <dbReference type="Proteomes" id="UP000559117"/>
    </source>
</evidence>
<dbReference type="InterPro" id="IPR053953">
    <property type="entry name" value="NirdL-like_HTH"/>
</dbReference>
<dbReference type="EMBL" id="JACHFH010000009">
    <property type="protein sequence ID" value="MBB5335831.1"/>
    <property type="molecule type" value="Genomic_DNA"/>
</dbReference>
<evidence type="ECO:0000256" key="5">
    <source>
        <dbReference type="ARBA" id="ARBA00048470"/>
    </source>
</evidence>
<dbReference type="SUPFAM" id="SSF54909">
    <property type="entry name" value="Dimeric alpha+beta barrel"/>
    <property type="match status" value="1"/>
</dbReference>
<dbReference type="EC" id="4.1.1.111" evidence="4"/>
<dbReference type="PANTHER" id="PTHR43413:SF1">
    <property type="entry name" value="SIROHEME DECARBOXYLASE NIRL SUBUNIT"/>
    <property type="match status" value="1"/>
</dbReference>
<comment type="catalytic activity">
    <reaction evidence="5">
        <text>siroheme + 2 H(+) = 12,18-didecarboxysiroheme + 2 CO2</text>
        <dbReference type="Rhea" id="RHEA:19093"/>
        <dbReference type="ChEBI" id="CHEBI:15378"/>
        <dbReference type="ChEBI" id="CHEBI:16526"/>
        <dbReference type="ChEBI" id="CHEBI:60052"/>
        <dbReference type="ChEBI" id="CHEBI:140497"/>
        <dbReference type="EC" id="4.1.1.111"/>
    </reaction>
</comment>